<comment type="caution">
    <text evidence="2">The sequence shown here is derived from an EMBL/GenBank/DDBJ whole genome shotgun (WGS) entry which is preliminary data.</text>
</comment>
<gene>
    <name evidence="2" type="ORF">ACFOOI_03890</name>
</gene>
<organism evidence="2 3">
    <name type="scientific">Lacihabitans lacunae</name>
    <dbReference type="NCBI Taxonomy" id="1028214"/>
    <lineage>
        <taxon>Bacteria</taxon>
        <taxon>Pseudomonadati</taxon>
        <taxon>Bacteroidota</taxon>
        <taxon>Cytophagia</taxon>
        <taxon>Cytophagales</taxon>
        <taxon>Leadbetterellaceae</taxon>
        <taxon>Lacihabitans</taxon>
    </lineage>
</organism>
<keyword evidence="3" id="KW-1185">Reference proteome</keyword>
<sequence>MLPILIKGLLVGIILALVVGGYILIMSGRNGWITLHAFLKLGQDRTNNPEE</sequence>
<protein>
    <submittedName>
        <fullName evidence="2">Uncharacterized protein</fullName>
    </submittedName>
</protein>
<dbReference type="RefSeq" id="WP_379835281.1">
    <property type="nucleotide sequence ID" value="NZ_JBHRYQ010000001.1"/>
</dbReference>
<keyword evidence="1" id="KW-0472">Membrane</keyword>
<keyword evidence="1" id="KW-1133">Transmembrane helix</keyword>
<evidence type="ECO:0000313" key="3">
    <source>
        <dbReference type="Proteomes" id="UP001595616"/>
    </source>
</evidence>
<evidence type="ECO:0000313" key="2">
    <source>
        <dbReference type="EMBL" id="MFC3809787.1"/>
    </source>
</evidence>
<reference evidence="3" key="1">
    <citation type="journal article" date="2019" name="Int. J. Syst. Evol. Microbiol.">
        <title>The Global Catalogue of Microorganisms (GCM) 10K type strain sequencing project: providing services to taxonomists for standard genome sequencing and annotation.</title>
        <authorList>
            <consortium name="The Broad Institute Genomics Platform"/>
            <consortium name="The Broad Institute Genome Sequencing Center for Infectious Disease"/>
            <person name="Wu L."/>
            <person name="Ma J."/>
        </authorList>
    </citation>
    <scope>NUCLEOTIDE SEQUENCE [LARGE SCALE GENOMIC DNA]</scope>
    <source>
        <strain evidence="3">CECT 7956</strain>
    </source>
</reference>
<keyword evidence="1" id="KW-0812">Transmembrane</keyword>
<accession>A0ABV7YU83</accession>
<feature type="transmembrane region" description="Helical" evidence="1">
    <location>
        <begin position="6"/>
        <end position="25"/>
    </location>
</feature>
<proteinExistence type="predicted"/>
<dbReference type="Proteomes" id="UP001595616">
    <property type="component" value="Unassembled WGS sequence"/>
</dbReference>
<evidence type="ECO:0000256" key="1">
    <source>
        <dbReference type="SAM" id="Phobius"/>
    </source>
</evidence>
<name>A0ABV7YU83_9BACT</name>
<dbReference type="EMBL" id="JBHRYQ010000001">
    <property type="protein sequence ID" value="MFC3809787.1"/>
    <property type="molecule type" value="Genomic_DNA"/>
</dbReference>